<dbReference type="RefSeq" id="XP_013346675.1">
    <property type="nucleotide sequence ID" value="XM_013491221.1"/>
</dbReference>
<evidence type="ECO:0000313" key="2">
    <source>
        <dbReference type="EMBL" id="KEQ98548.1"/>
    </source>
</evidence>
<evidence type="ECO:0000256" key="1">
    <source>
        <dbReference type="SAM" id="MobiDB-lite"/>
    </source>
</evidence>
<evidence type="ECO:0000313" key="3">
    <source>
        <dbReference type="Proteomes" id="UP000030641"/>
    </source>
</evidence>
<accession>A0A074YL60</accession>
<dbReference type="HOGENOM" id="CLU_2359362_0_0_1"/>
<dbReference type="InParanoid" id="A0A074YL60"/>
<name>A0A074YL60_AURSE</name>
<feature type="region of interest" description="Disordered" evidence="1">
    <location>
        <begin position="1"/>
        <end position="62"/>
    </location>
</feature>
<sequence>MSNHMLAICESHKRAGGKTATRPSVSNAKHGKLKMKIEAEEAREPSTPLPIRDVSGEENQECNTSDDAAFVFDANLVSTSVFGPYGAFNKAPEPPL</sequence>
<organism evidence="2 3">
    <name type="scientific">Aureobasidium subglaciale (strain EXF-2481)</name>
    <name type="common">Aureobasidium pullulans var. subglaciale</name>
    <dbReference type="NCBI Taxonomy" id="1043005"/>
    <lineage>
        <taxon>Eukaryota</taxon>
        <taxon>Fungi</taxon>
        <taxon>Dikarya</taxon>
        <taxon>Ascomycota</taxon>
        <taxon>Pezizomycotina</taxon>
        <taxon>Dothideomycetes</taxon>
        <taxon>Dothideomycetidae</taxon>
        <taxon>Dothideales</taxon>
        <taxon>Saccotheciaceae</taxon>
        <taxon>Aureobasidium</taxon>
    </lineage>
</organism>
<feature type="compositionally biased region" description="Basic and acidic residues" evidence="1">
    <location>
        <begin position="35"/>
        <end position="44"/>
    </location>
</feature>
<keyword evidence="3" id="KW-1185">Reference proteome</keyword>
<dbReference type="GeneID" id="25362848"/>
<dbReference type="Proteomes" id="UP000030641">
    <property type="component" value="Unassembled WGS sequence"/>
</dbReference>
<proteinExistence type="predicted"/>
<dbReference type="AlphaFoldDB" id="A0A074YL60"/>
<protein>
    <submittedName>
        <fullName evidence="2">Uncharacterized protein</fullName>
    </submittedName>
</protein>
<gene>
    <name evidence="2" type="ORF">AUEXF2481DRAFT_2482</name>
</gene>
<reference evidence="2 3" key="1">
    <citation type="journal article" date="2014" name="BMC Genomics">
        <title>Genome sequencing of four Aureobasidium pullulans varieties: biotechnological potential, stress tolerance, and description of new species.</title>
        <authorList>
            <person name="Gostin Ar C."/>
            <person name="Ohm R.A."/>
            <person name="Kogej T."/>
            <person name="Sonjak S."/>
            <person name="Turk M."/>
            <person name="Zajc J."/>
            <person name="Zalar P."/>
            <person name="Grube M."/>
            <person name="Sun H."/>
            <person name="Han J."/>
            <person name="Sharma A."/>
            <person name="Chiniquy J."/>
            <person name="Ngan C.Y."/>
            <person name="Lipzen A."/>
            <person name="Barry K."/>
            <person name="Grigoriev I.V."/>
            <person name="Gunde-Cimerman N."/>
        </authorList>
    </citation>
    <scope>NUCLEOTIDE SEQUENCE [LARGE SCALE GENOMIC DNA]</scope>
    <source>
        <strain evidence="2 3">EXF-2481</strain>
    </source>
</reference>
<dbReference type="EMBL" id="KL584752">
    <property type="protein sequence ID" value="KEQ98548.1"/>
    <property type="molecule type" value="Genomic_DNA"/>
</dbReference>